<comment type="catalytic activity">
    <reaction evidence="5 6">
        <text>(6R)-5,10-methylene-5,6,7,8-tetrahydrofolate + 3-methyl-2-oxobutanoate + H2O = 2-dehydropantoate + (6S)-5,6,7,8-tetrahydrofolate</text>
        <dbReference type="Rhea" id="RHEA:11824"/>
        <dbReference type="ChEBI" id="CHEBI:11561"/>
        <dbReference type="ChEBI" id="CHEBI:11851"/>
        <dbReference type="ChEBI" id="CHEBI:15377"/>
        <dbReference type="ChEBI" id="CHEBI:15636"/>
        <dbReference type="ChEBI" id="CHEBI:57453"/>
        <dbReference type="EC" id="2.1.2.11"/>
    </reaction>
</comment>
<gene>
    <name evidence="7" type="primary">FGENESH: predicted gene_1.69</name>
    <name evidence="8" type="ORF">AAT19DRAFT_8443</name>
    <name evidence="7" type="ORF">BN2166_0000690</name>
</gene>
<sequence>MEWIQTPCQLLSLDRLTLTLANTAVRARLSLDMSTGSVARCFTHALRTASDWAAPVASSSRLLSPARAMPTRAFAGGQRILGHACACCRGQKRAYSSYPTERPGAGAFAPRRKRTIMDFNSLKKKKVPVTMLTAHDYPSARFIESIAPPAPAPGAVPAPAGSSSSAAPRGIDIALVGDSLAMVACGYPSTNYLTLDEMLYHCRSVARGCTTSFLVADLPFGSFSASIEDGVRAAVRLIQEGHMDAVKIEGGPEIVPLIRRLTEVGIPVMAHVGLTPQRQAALSGYRVQGKTVSSAVKVWEDACAVQDAGAFAVVLEAVPSKLAAWVTERLRIPTIGIGAGAGCDGQVLVQLDMLGVDSDLGAGGKGPRFLKKYADVGERAREAVRSYVDEVRRREFPTEGEHTYPIEDKAWEGFLEAVKETEREA</sequence>
<comment type="function">
    <text evidence="6">Catalyzes the reversible reaction in which hydroxymethyl group from 5,10-methylenetetrahydrofolate is transferred onto alpha-ketoisovalerate to form ketopantoate.</text>
</comment>
<dbReference type="UniPathway" id="UPA00028">
    <property type="reaction ID" value="UER00003"/>
</dbReference>
<dbReference type="InterPro" id="IPR040442">
    <property type="entry name" value="Pyrv_kinase-like_dom_sf"/>
</dbReference>
<keyword evidence="4 6" id="KW-0808">Transferase</keyword>
<dbReference type="AlphaFoldDB" id="A0A0K3C5U5"/>
<dbReference type="NCBIfam" id="TIGR00222">
    <property type="entry name" value="panB"/>
    <property type="match status" value="1"/>
</dbReference>
<evidence type="ECO:0000256" key="4">
    <source>
        <dbReference type="ARBA" id="ARBA00022679"/>
    </source>
</evidence>
<dbReference type="NCBIfam" id="NF001452">
    <property type="entry name" value="PRK00311.1"/>
    <property type="match status" value="1"/>
</dbReference>
<keyword evidence="6" id="KW-0566">Pantothenate biosynthesis</keyword>
<dbReference type="HAMAP" id="MF_00156">
    <property type="entry name" value="PanB"/>
    <property type="match status" value="1"/>
</dbReference>
<dbReference type="EC" id="2.1.2.11" evidence="3 6"/>
<reference evidence="7 9" key="1">
    <citation type="submission" date="2015-07" db="EMBL/GenBank/DDBJ databases">
        <authorList>
            <person name="Cajimat M.N.B."/>
            <person name="Milazzo M.L."/>
            <person name="Fulhorst C.F."/>
        </authorList>
    </citation>
    <scope>NUCLEOTIDE SEQUENCE [LARGE SCALE GENOMIC DNA]</scope>
    <source>
        <strain evidence="7">Single colony</strain>
    </source>
</reference>
<dbReference type="Proteomes" id="UP000239560">
    <property type="component" value="Unassembled WGS sequence"/>
</dbReference>
<evidence type="ECO:0000313" key="8">
    <source>
        <dbReference type="EMBL" id="PRQ77375.1"/>
    </source>
</evidence>
<dbReference type="STRING" id="5286.A0A0K3C5U5"/>
<dbReference type="GO" id="GO:0000287">
    <property type="term" value="F:magnesium ion binding"/>
    <property type="evidence" value="ECO:0007669"/>
    <property type="project" value="TreeGrafter"/>
</dbReference>
<keyword evidence="9" id="KW-1185">Reference proteome</keyword>
<dbReference type="SUPFAM" id="SSF51621">
    <property type="entry name" value="Phosphoenolpyruvate/pyruvate domain"/>
    <property type="match status" value="1"/>
</dbReference>
<proteinExistence type="inferred from homology"/>
<dbReference type="Pfam" id="PF02548">
    <property type="entry name" value="Pantoate_transf"/>
    <property type="match status" value="1"/>
</dbReference>
<dbReference type="GO" id="GO:0003864">
    <property type="term" value="F:3-methyl-2-oxobutanoate hydroxymethyltransferase activity"/>
    <property type="evidence" value="ECO:0007669"/>
    <property type="project" value="UniProtKB-EC"/>
</dbReference>
<evidence type="ECO:0000256" key="2">
    <source>
        <dbReference type="ARBA" id="ARBA00008676"/>
    </source>
</evidence>
<evidence type="ECO:0000256" key="3">
    <source>
        <dbReference type="ARBA" id="ARBA00012618"/>
    </source>
</evidence>
<dbReference type="GO" id="GO:0015940">
    <property type="term" value="P:pantothenate biosynthetic process"/>
    <property type="evidence" value="ECO:0007669"/>
    <property type="project" value="UniProtKB-UniPathway"/>
</dbReference>
<dbReference type="OrthoDB" id="425211at2759"/>
<dbReference type="CDD" id="cd06557">
    <property type="entry name" value="KPHMT-like"/>
    <property type="match status" value="1"/>
</dbReference>
<evidence type="ECO:0000256" key="6">
    <source>
        <dbReference type="RuleBase" id="RU362100"/>
    </source>
</evidence>
<dbReference type="OMA" id="VLVWTDM"/>
<dbReference type="FunFam" id="3.20.20.60:FF:000003">
    <property type="entry name" value="3-methyl-2-oxobutanoate hydroxymethyltransferase"/>
    <property type="match status" value="1"/>
</dbReference>
<dbReference type="Gene3D" id="3.20.20.60">
    <property type="entry name" value="Phosphoenolpyruvate-binding domains"/>
    <property type="match status" value="1"/>
</dbReference>
<name>A0A0K3C5U5_RHOTO</name>
<dbReference type="GO" id="GO:0005739">
    <property type="term" value="C:mitochondrion"/>
    <property type="evidence" value="ECO:0007669"/>
    <property type="project" value="TreeGrafter"/>
</dbReference>
<dbReference type="EMBL" id="LCTV02000001">
    <property type="protein sequence ID" value="PRQ77375.1"/>
    <property type="molecule type" value="Genomic_DNA"/>
</dbReference>
<organism evidence="7 9">
    <name type="scientific">Rhodotorula toruloides</name>
    <name type="common">Yeast</name>
    <name type="synonym">Rhodosporidium toruloides</name>
    <dbReference type="NCBI Taxonomy" id="5286"/>
    <lineage>
        <taxon>Eukaryota</taxon>
        <taxon>Fungi</taxon>
        <taxon>Dikarya</taxon>
        <taxon>Basidiomycota</taxon>
        <taxon>Pucciniomycotina</taxon>
        <taxon>Microbotryomycetes</taxon>
        <taxon>Sporidiobolales</taxon>
        <taxon>Sporidiobolaceae</taxon>
        <taxon>Rhodotorula</taxon>
    </lineage>
</organism>
<comment type="pathway">
    <text evidence="1 6">Cofactor biosynthesis; (R)-pantothenate biosynthesis; (R)-pantoate from 3-methyl-2-oxobutanoate: step 1/2.</text>
</comment>
<accession>A0A0K3C5U5</accession>
<comment type="similarity">
    <text evidence="2 6">Belongs to the PanB family.</text>
</comment>
<dbReference type="InterPro" id="IPR015813">
    <property type="entry name" value="Pyrv/PenolPyrv_kinase-like_dom"/>
</dbReference>
<dbReference type="PANTHER" id="PTHR20881">
    <property type="entry name" value="3-METHYL-2-OXOBUTANOATE HYDROXYMETHYLTRANSFERASE"/>
    <property type="match status" value="1"/>
</dbReference>
<dbReference type="EMBL" id="CWKI01000001">
    <property type="protein sequence ID" value="CTR04208.1"/>
    <property type="molecule type" value="Genomic_DNA"/>
</dbReference>
<evidence type="ECO:0000313" key="7">
    <source>
        <dbReference type="EMBL" id="CTR04208.1"/>
    </source>
</evidence>
<evidence type="ECO:0000313" key="10">
    <source>
        <dbReference type="Proteomes" id="UP000239560"/>
    </source>
</evidence>
<dbReference type="Proteomes" id="UP000199069">
    <property type="component" value="Unassembled WGS sequence"/>
</dbReference>
<evidence type="ECO:0000313" key="9">
    <source>
        <dbReference type="Proteomes" id="UP000199069"/>
    </source>
</evidence>
<evidence type="ECO:0000256" key="5">
    <source>
        <dbReference type="ARBA" id="ARBA00049172"/>
    </source>
</evidence>
<protein>
    <recommendedName>
        <fullName evidence="3 6">3-methyl-2-oxobutanoate hydroxymethyltransferase</fullName>
        <ecNumber evidence="3 6">2.1.2.11</ecNumber>
    </recommendedName>
</protein>
<evidence type="ECO:0000256" key="1">
    <source>
        <dbReference type="ARBA" id="ARBA00005033"/>
    </source>
</evidence>
<reference evidence="8 10" key="2">
    <citation type="journal article" date="2018" name="Elife">
        <title>Functional genomics of lipid metabolism in the oleaginous yeast Rhodosporidium toruloides.</title>
        <authorList>
            <person name="Coradetti S.T."/>
            <person name="Pinel D."/>
            <person name="Geiselman G."/>
            <person name="Ito M."/>
            <person name="Mondo S."/>
            <person name="Reilly M.C."/>
            <person name="Cheng Y.F."/>
            <person name="Bauer S."/>
            <person name="Grigoriev I."/>
            <person name="Gladden J.M."/>
            <person name="Simmons B.A."/>
            <person name="Brem R."/>
            <person name="Arkin A.P."/>
            <person name="Skerker J.M."/>
        </authorList>
    </citation>
    <scope>NUCLEOTIDE SEQUENCE [LARGE SCALE GENOMIC DNA]</scope>
    <source>
        <strain evidence="8 10">NBRC 0880</strain>
    </source>
</reference>
<dbReference type="InterPro" id="IPR003700">
    <property type="entry name" value="Pantoate_hydroxy_MeTrfase"/>
</dbReference>
<dbReference type="PANTHER" id="PTHR20881:SF0">
    <property type="entry name" value="3-METHYL-2-OXOBUTANOATE HYDROXYMETHYLTRANSFERASE"/>
    <property type="match status" value="1"/>
</dbReference>